<protein>
    <recommendedName>
        <fullName evidence="3 10">4-diphosphocytidyl-2-C-methyl-D-erythritol kinase</fullName>
        <shortName evidence="10">CMK</shortName>
        <ecNumber evidence="2 10">2.7.1.148</ecNumber>
    </recommendedName>
    <alternativeName>
        <fullName evidence="9 10">4-(cytidine-5'-diphospho)-2-C-methyl-D-erythritol kinase</fullName>
    </alternativeName>
</protein>
<accession>A0A0P1IJD5</accession>
<evidence type="ECO:0000256" key="10">
    <source>
        <dbReference type="HAMAP-Rule" id="MF_00061"/>
    </source>
</evidence>
<evidence type="ECO:0000256" key="5">
    <source>
        <dbReference type="ARBA" id="ARBA00022741"/>
    </source>
</evidence>
<feature type="binding site" evidence="10">
    <location>
        <begin position="91"/>
        <end position="101"/>
    </location>
    <ligand>
        <name>ATP</name>
        <dbReference type="ChEBI" id="CHEBI:30616"/>
    </ligand>
</feature>
<dbReference type="Pfam" id="PF00288">
    <property type="entry name" value="GHMP_kinases_N"/>
    <property type="match status" value="1"/>
</dbReference>
<dbReference type="GeneID" id="83881919"/>
<organism evidence="13 14">
    <name type="scientific">Shimia thalassica</name>
    <dbReference type="NCBI Taxonomy" id="1715693"/>
    <lineage>
        <taxon>Bacteria</taxon>
        <taxon>Pseudomonadati</taxon>
        <taxon>Pseudomonadota</taxon>
        <taxon>Alphaproteobacteria</taxon>
        <taxon>Rhodobacterales</taxon>
        <taxon>Roseobacteraceae</taxon>
    </lineage>
</organism>
<evidence type="ECO:0000313" key="13">
    <source>
        <dbReference type="EMBL" id="CUK05574.1"/>
    </source>
</evidence>
<dbReference type="InterPro" id="IPR020568">
    <property type="entry name" value="Ribosomal_Su5_D2-typ_SF"/>
</dbReference>
<dbReference type="GO" id="GO:0005524">
    <property type="term" value="F:ATP binding"/>
    <property type="evidence" value="ECO:0007669"/>
    <property type="project" value="UniProtKB-UniRule"/>
</dbReference>
<reference evidence="14" key="1">
    <citation type="submission" date="2015-09" db="EMBL/GenBank/DDBJ databases">
        <authorList>
            <person name="Rodrigo-Torres Lidia"/>
            <person name="Arahal R.David."/>
        </authorList>
    </citation>
    <scope>NUCLEOTIDE SEQUENCE [LARGE SCALE GENOMIC DNA]</scope>
    <source>
        <strain evidence="14">CECT 7735</strain>
    </source>
</reference>
<name>A0A0P1IJD5_9RHOB</name>
<evidence type="ECO:0000256" key="2">
    <source>
        <dbReference type="ARBA" id="ARBA00012052"/>
    </source>
</evidence>
<dbReference type="Gene3D" id="3.30.230.10">
    <property type="match status" value="1"/>
</dbReference>
<dbReference type="GO" id="GO:0019288">
    <property type="term" value="P:isopentenyl diphosphate biosynthetic process, methylerythritol 4-phosphate pathway"/>
    <property type="evidence" value="ECO:0007669"/>
    <property type="project" value="UniProtKB-UniRule"/>
</dbReference>
<evidence type="ECO:0000256" key="9">
    <source>
        <dbReference type="ARBA" id="ARBA00032554"/>
    </source>
</evidence>
<comment type="pathway">
    <text evidence="10">Isoprenoid biosynthesis; isopentenyl diphosphate biosynthesis via DXP pathway; isopentenyl diphosphate from 1-deoxy-D-xylulose 5-phosphate: step 3/6.</text>
</comment>
<keyword evidence="7 10" id="KW-0067">ATP-binding</keyword>
<dbReference type="PANTHER" id="PTHR43527">
    <property type="entry name" value="4-DIPHOSPHOCYTIDYL-2-C-METHYL-D-ERYTHRITOL KINASE, CHLOROPLASTIC"/>
    <property type="match status" value="1"/>
</dbReference>
<comment type="similarity">
    <text evidence="1 10">Belongs to the GHMP kinase family. IspE subfamily.</text>
</comment>
<dbReference type="EMBL" id="CYTW01000003">
    <property type="protein sequence ID" value="CUK05574.1"/>
    <property type="molecule type" value="Genomic_DNA"/>
</dbReference>
<evidence type="ECO:0000259" key="12">
    <source>
        <dbReference type="Pfam" id="PF08544"/>
    </source>
</evidence>
<evidence type="ECO:0000256" key="6">
    <source>
        <dbReference type="ARBA" id="ARBA00022777"/>
    </source>
</evidence>
<dbReference type="PIRSF" id="PIRSF010376">
    <property type="entry name" value="IspE"/>
    <property type="match status" value="1"/>
</dbReference>
<gene>
    <name evidence="10 13" type="primary">ispE</name>
    <name evidence="13" type="ORF">PH7735_02918</name>
</gene>
<evidence type="ECO:0000256" key="4">
    <source>
        <dbReference type="ARBA" id="ARBA00022679"/>
    </source>
</evidence>
<dbReference type="InterPro" id="IPR006204">
    <property type="entry name" value="GHMP_kinase_N_dom"/>
</dbReference>
<dbReference type="InterPro" id="IPR036554">
    <property type="entry name" value="GHMP_kinase_C_sf"/>
</dbReference>
<feature type="domain" description="GHMP kinase N-terminal" evidence="11">
    <location>
        <begin position="67"/>
        <end position="131"/>
    </location>
</feature>
<dbReference type="InterPro" id="IPR014721">
    <property type="entry name" value="Ribsml_uS5_D2-typ_fold_subgr"/>
</dbReference>
<proteinExistence type="inferred from homology"/>
<evidence type="ECO:0000259" key="11">
    <source>
        <dbReference type="Pfam" id="PF00288"/>
    </source>
</evidence>
<feature type="domain" description="GHMP kinase C-terminal" evidence="12">
    <location>
        <begin position="205"/>
        <end position="265"/>
    </location>
</feature>
<evidence type="ECO:0000256" key="7">
    <source>
        <dbReference type="ARBA" id="ARBA00022840"/>
    </source>
</evidence>
<evidence type="ECO:0000256" key="1">
    <source>
        <dbReference type="ARBA" id="ARBA00009684"/>
    </source>
</evidence>
<keyword evidence="6 10" id="KW-0418">Kinase</keyword>
<evidence type="ECO:0000256" key="8">
    <source>
        <dbReference type="ARBA" id="ARBA00023229"/>
    </source>
</evidence>
<dbReference type="SUPFAM" id="SSF54211">
    <property type="entry name" value="Ribosomal protein S5 domain 2-like"/>
    <property type="match status" value="1"/>
</dbReference>
<dbReference type="UniPathway" id="UPA00056">
    <property type="reaction ID" value="UER00094"/>
</dbReference>
<keyword evidence="5 10" id="KW-0547">Nucleotide-binding</keyword>
<dbReference type="NCBIfam" id="TIGR00154">
    <property type="entry name" value="ispE"/>
    <property type="match status" value="1"/>
</dbReference>
<feature type="active site" evidence="10">
    <location>
        <position position="130"/>
    </location>
</feature>
<dbReference type="GO" id="GO:0050515">
    <property type="term" value="F:4-(cytidine 5'-diphospho)-2-C-methyl-D-erythritol kinase activity"/>
    <property type="evidence" value="ECO:0007669"/>
    <property type="project" value="UniProtKB-UniRule"/>
</dbReference>
<dbReference type="AlphaFoldDB" id="A0A0P1IJD5"/>
<feature type="active site" evidence="10">
    <location>
        <position position="10"/>
    </location>
</feature>
<dbReference type="Gene3D" id="3.30.70.890">
    <property type="entry name" value="GHMP kinase, C-terminal domain"/>
    <property type="match status" value="1"/>
</dbReference>
<dbReference type="HAMAP" id="MF_00061">
    <property type="entry name" value="IspE"/>
    <property type="match status" value="1"/>
</dbReference>
<dbReference type="NCBIfam" id="NF011202">
    <property type="entry name" value="PRK14608.1"/>
    <property type="match status" value="1"/>
</dbReference>
<sequence>MKVEAFAPAKINLTLHVTGQREDGYHLLDSLVVFVDVGDVISAEIADTLRLRVTGPKSEGVPENNSNLVLKAAALFDGSKGAFITLEKHLPAASGIGGGSSDAAACLRALSGLWDVQLPDQDRLLALGADVPVCMTLTSQRMAGIGEDLSDVDGLPEFDILLVNPGVEVATPAIFNALQSRHNPPMPTPLPRFEDAAALAVWLKTQRNDLQPAAITLEPSISDVIDAVTEAGSLYAGMSGSGATCFGVFPPDGVSAKLALEQIRAAHPNWWSAAGKRL</sequence>
<dbReference type="PANTHER" id="PTHR43527:SF2">
    <property type="entry name" value="4-DIPHOSPHOCYTIDYL-2-C-METHYL-D-ERYTHRITOL KINASE, CHLOROPLASTIC"/>
    <property type="match status" value="1"/>
</dbReference>
<evidence type="ECO:0000256" key="3">
    <source>
        <dbReference type="ARBA" id="ARBA00017473"/>
    </source>
</evidence>
<dbReference type="EC" id="2.7.1.148" evidence="2 10"/>
<dbReference type="GO" id="GO:0016114">
    <property type="term" value="P:terpenoid biosynthetic process"/>
    <property type="evidence" value="ECO:0007669"/>
    <property type="project" value="UniProtKB-UniRule"/>
</dbReference>
<evidence type="ECO:0000313" key="14">
    <source>
        <dbReference type="Proteomes" id="UP000051870"/>
    </source>
</evidence>
<keyword evidence="14" id="KW-1185">Reference proteome</keyword>
<keyword evidence="4 10" id="KW-0808">Transferase</keyword>
<dbReference type="SUPFAM" id="SSF55060">
    <property type="entry name" value="GHMP Kinase, C-terminal domain"/>
    <property type="match status" value="1"/>
</dbReference>
<dbReference type="STRING" id="1715693.PH7735_02918"/>
<comment type="catalytic activity">
    <reaction evidence="10">
        <text>4-CDP-2-C-methyl-D-erythritol + ATP = 4-CDP-2-C-methyl-D-erythritol 2-phosphate + ADP + H(+)</text>
        <dbReference type="Rhea" id="RHEA:18437"/>
        <dbReference type="ChEBI" id="CHEBI:15378"/>
        <dbReference type="ChEBI" id="CHEBI:30616"/>
        <dbReference type="ChEBI" id="CHEBI:57823"/>
        <dbReference type="ChEBI" id="CHEBI:57919"/>
        <dbReference type="ChEBI" id="CHEBI:456216"/>
        <dbReference type="EC" id="2.7.1.148"/>
    </reaction>
</comment>
<dbReference type="InterPro" id="IPR004424">
    <property type="entry name" value="IspE"/>
</dbReference>
<dbReference type="RefSeq" id="WP_058312084.1">
    <property type="nucleotide sequence ID" value="NZ_CYTW01000003.1"/>
</dbReference>
<dbReference type="Pfam" id="PF08544">
    <property type="entry name" value="GHMP_kinases_C"/>
    <property type="match status" value="1"/>
</dbReference>
<dbReference type="InterPro" id="IPR013750">
    <property type="entry name" value="GHMP_kinase_C_dom"/>
</dbReference>
<keyword evidence="8 10" id="KW-0414">Isoprene biosynthesis</keyword>
<comment type="function">
    <text evidence="10">Catalyzes the phosphorylation of the position 2 hydroxy group of 4-diphosphocytidyl-2C-methyl-D-erythritol.</text>
</comment>
<dbReference type="Proteomes" id="UP000051870">
    <property type="component" value="Unassembled WGS sequence"/>
</dbReference>